<comment type="caution">
    <text evidence="1">The sequence shown here is derived from an EMBL/GenBank/DDBJ whole genome shotgun (WGS) entry which is preliminary data.</text>
</comment>
<dbReference type="AlphaFoldDB" id="A0A2K3LA79"/>
<evidence type="ECO:0000313" key="1">
    <source>
        <dbReference type="EMBL" id="PNX75438.1"/>
    </source>
</evidence>
<organism evidence="1 2">
    <name type="scientific">Trifolium pratense</name>
    <name type="common">Red clover</name>
    <dbReference type="NCBI Taxonomy" id="57577"/>
    <lineage>
        <taxon>Eukaryota</taxon>
        <taxon>Viridiplantae</taxon>
        <taxon>Streptophyta</taxon>
        <taxon>Embryophyta</taxon>
        <taxon>Tracheophyta</taxon>
        <taxon>Spermatophyta</taxon>
        <taxon>Magnoliopsida</taxon>
        <taxon>eudicotyledons</taxon>
        <taxon>Gunneridae</taxon>
        <taxon>Pentapetalae</taxon>
        <taxon>rosids</taxon>
        <taxon>fabids</taxon>
        <taxon>Fabales</taxon>
        <taxon>Fabaceae</taxon>
        <taxon>Papilionoideae</taxon>
        <taxon>50 kb inversion clade</taxon>
        <taxon>NPAAA clade</taxon>
        <taxon>Hologalegina</taxon>
        <taxon>IRL clade</taxon>
        <taxon>Trifolieae</taxon>
        <taxon>Trifolium</taxon>
    </lineage>
</organism>
<dbReference type="InterPro" id="IPR018247">
    <property type="entry name" value="EF_Hand_1_Ca_BS"/>
</dbReference>
<evidence type="ECO:0000313" key="2">
    <source>
        <dbReference type="Proteomes" id="UP000236291"/>
    </source>
</evidence>
<dbReference type="Proteomes" id="UP000236291">
    <property type="component" value="Unassembled WGS sequence"/>
</dbReference>
<gene>
    <name evidence="1" type="ORF">L195_g031374</name>
</gene>
<feature type="non-terminal residue" evidence="1">
    <location>
        <position position="1"/>
    </location>
</feature>
<reference evidence="1 2" key="1">
    <citation type="journal article" date="2014" name="Am. J. Bot.">
        <title>Genome assembly and annotation for red clover (Trifolium pratense; Fabaceae).</title>
        <authorList>
            <person name="Istvanek J."/>
            <person name="Jaros M."/>
            <person name="Krenek A."/>
            <person name="Repkova J."/>
        </authorList>
    </citation>
    <scope>NUCLEOTIDE SEQUENCE [LARGE SCALE GENOMIC DNA]</scope>
    <source>
        <strain evidence="2">cv. Tatra</strain>
        <tissue evidence="1">Young leaves</tissue>
    </source>
</reference>
<proteinExistence type="predicted"/>
<dbReference type="STRING" id="57577.A0A2K3LA79"/>
<reference evidence="1 2" key="2">
    <citation type="journal article" date="2017" name="Front. Plant Sci.">
        <title>Gene Classification and Mining of Molecular Markers Useful in Red Clover (Trifolium pratense) Breeding.</title>
        <authorList>
            <person name="Istvanek J."/>
            <person name="Dluhosova J."/>
            <person name="Dluhos P."/>
            <person name="Patkova L."/>
            <person name="Nedelnik J."/>
            <person name="Repkova J."/>
        </authorList>
    </citation>
    <scope>NUCLEOTIDE SEQUENCE [LARGE SCALE GENOMIC DNA]</scope>
    <source>
        <strain evidence="2">cv. Tatra</strain>
        <tissue evidence="1">Young leaves</tissue>
    </source>
</reference>
<dbReference type="PROSITE" id="PS00018">
    <property type="entry name" value="EF_HAND_1"/>
    <property type="match status" value="1"/>
</dbReference>
<name>A0A2K3LA79_TRIPR</name>
<dbReference type="EMBL" id="ASHM01029049">
    <property type="protein sequence ID" value="PNX75438.1"/>
    <property type="molecule type" value="Genomic_DNA"/>
</dbReference>
<protein>
    <submittedName>
        <fullName evidence="1">Calcium-binding EF hand family protein</fullName>
    </submittedName>
</protein>
<sequence>REHLFNSIDELPTILEVVDAADVVNDSFGYDMSWWKEEQFNASDVDANGLLNLAEFNE</sequence>
<accession>A0A2K3LA79</accession>